<dbReference type="AlphaFoldDB" id="A0A1S3XHA9"/>
<dbReference type="SMR" id="A0A1S3XHA9"/>
<dbReference type="Gene3D" id="2.80.10.50">
    <property type="match status" value="1"/>
</dbReference>
<evidence type="ECO:0000313" key="4">
    <source>
        <dbReference type="Proteomes" id="UP000790787"/>
    </source>
</evidence>
<feature type="signal peptide" evidence="3">
    <location>
        <begin position="1"/>
        <end position="30"/>
    </location>
</feature>
<organism evidence="4 5">
    <name type="scientific">Nicotiana tabacum</name>
    <name type="common">Common tobacco</name>
    <dbReference type="NCBI Taxonomy" id="4097"/>
    <lineage>
        <taxon>Eukaryota</taxon>
        <taxon>Viridiplantae</taxon>
        <taxon>Streptophyta</taxon>
        <taxon>Embryophyta</taxon>
        <taxon>Tracheophyta</taxon>
        <taxon>Spermatophyta</taxon>
        <taxon>Magnoliopsida</taxon>
        <taxon>eudicotyledons</taxon>
        <taxon>Gunneridae</taxon>
        <taxon>Pentapetalae</taxon>
        <taxon>asterids</taxon>
        <taxon>lamiids</taxon>
        <taxon>Solanales</taxon>
        <taxon>Solanaceae</taxon>
        <taxon>Nicotianoideae</taxon>
        <taxon>Nicotianeae</taxon>
        <taxon>Nicotiana</taxon>
    </lineage>
</organism>
<dbReference type="GO" id="GO:0004866">
    <property type="term" value="F:endopeptidase inhibitor activity"/>
    <property type="evidence" value="ECO:0007669"/>
    <property type="project" value="InterPro"/>
</dbReference>
<name>A0A1S3XHA9_TOBAC</name>
<keyword evidence="4" id="KW-1185">Reference proteome</keyword>
<dbReference type="Pfam" id="PF00197">
    <property type="entry name" value="Kunitz_legume"/>
    <property type="match status" value="1"/>
</dbReference>
<reference evidence="4" key="1">
    <citation type="journal article" date="2014" name="Nat. Commun.">
        <title>The tobacco genome sequence and its comparison with those of tomato and potato.</title>
        <authorList>
            <person name="Sierro N."/>
            <person name="Battey J.N."/>
            <person name="Ouadi S."/>
            <person name="Bakaher N."/>
            <person name="Bovet L."/>
            <person name="Willig A."/>
            <person name="Goepfert S."/>
            <person name="Peitsch M.C."/>
            <person name="Ivanov N.V."/>
        </authorList>
    </citation>
    <scope>NUCLEOTIDE SEQUENCE [LARGE SCALE GENOMIC DNA]</scope>
</reference>
<dbReference type="STRING" id="4097.A0A1S3XHA9"/>
<feature type="chain" id="PRO_5010350014" evidence="3">
    <location>
        <begin position="31"/>
        <end position="252"/>
    </location>
</feature>
<dbReference type="OrthoDB" id="1872570at2759"/>
<dbReference type="OMA" id="WVNAFTI"/>
<comment type="similarity">
    <text evidence="1">Belongs to the protease inhibitor I3 (leguminous Kunitz-type inhibitor) family.</text>
</comment>
<dbReference type="PaxDb" id="4097-A0A1S3XHA9"/>
<evidence type="ECO:0000313" key="5">
    <source>
        <dbReference type="RefSeq" id="XP_016439229.1"/>
    </source>
</evidence>
<keyword evidence="3" id="KW-0732">Signal</keyword>
<gene>
    <name evidence="5" type="primary">LOC107765133</name>
</gene>
<dbReference type="InterPro" id="IPR011065">
    <property type="entry name" value="Kunitz_inhibitor_STI-like_sf"/>
</dbReference>
<accession>A0A1S3XHA9</accession>
<reference evidence="5" key="2">
    <citation type="submission" date="2025-08" db="UniProtKB">
        <authorList>
            <consortium name="RefSeq"/>
        </authorList>
    </citation>
    <scope>IDENTIFICATION</scope>
    <source>
        <tissue evidence="5">Leaf</tissue>
    </source>
</reference>
<dbReference type="PANTHER" id="PTHR33107:SF19">
    <property type="entry name" value="MIRACULIN-LIKE"/>
    <property type="match status" value="1"/>
</dbReference>
<evidence type="ECO:0000256" key="3">
    <source>
        <dbReference type="SAM" id="SignalP"/>
    </source>
</evidence>
<dbReference type="PANTHER" id="PTHR33107">
    <property type="entry name" value="KUNITZ TRYPSIN INHIBITOR 2"/>
    <property type="match status" value="1"/>
</dbReference>
<dbReference type="RefSeq" id="XP_016439229.1">
    <property type="nucleotide sequence ID" value="XM_016583743.1"/>
</dbReference>
<dbReference type="KEGG" id="nta:107765133"/>
<dbReference type="RefSeq" id="XP_016439229.1">
    <property type="nucleotide sequence ID" value="XM_016583743.2"/>
</dbReference>
<evidence type="ECO:0000256" key="2">
    <source>
        <dbReference type="ARBA" id="ARBA00022690"/>
    </source>
</evidence>
<dbReference type="Proteomes" id="UP000790787">
    <property type="component" value="Chromosome 6"/>
</dbReference>
<keyword evidence="2" id="KW-0646">Protease inhibitor</keyword>
<evidence type="ECO:0000256" key="1">
    <source>
        <dbReference type="ARBA" id="ARBA00005440"/>
    </source>
</evidence>
<sequence>MKMEVNVRRFMVPFLLFALSTSLSFFLVKAQNVSEPVLDVSGNAVRKGANYLIVPAGRGSPGGLDISSIRNTTNPLVVSQNTQNSSGTDVQFIPVNPKENTIRISTDLNIKYTAMTISDSSTVWRINTELIPQRYLVTVGGVEGNPGRETLSNWFKIDKYEDAYKFAYCPGVCETCRPFCGDIGILVEGSKRVLFVGSNQPLKVKFEYTNSDDPWVTINPSFNPSIADKLPILPFVKVVTCIIVIYHLIKVA</sequence>
<dbReference type="GeneID" id="107765133"/>
<dbReference type="CDD" id="cd23375">
    <property type="entry name" value="beta-trefoil_STI_VvMLP-like"/>
    <property type="match status" value="1"/>
</dbReference>
<dbReference type="InterPro" id="IPR002160">
    <property type="entry name" value="Prot_inh_Kunz-lg"/>
</dbReference>
<protein>
    <submittedName>
        <fullName evidence="5">Kunitz trypsin inhibitor 5-like</fullName>
    </submittedName>
    <submittedName>
        <fullName evidence="5">Miraculin-like</fullName>
    </submittedName>
</protein>
<proteinExistence type="inferred from homology"/>
<dbReference type="SMART" id="SM00452">
    <property type="entry name" value="STI"/>
    <property type="match status" value="1"/>
</dbReference>
<dbReference type="SUPFAM" id="SSF50386">
    <property type="entry name" value="STI-like"/>
    <property type="match status" value="1"/>
</dbReference>